<evidence type="ECO:0000313" key="1">
    <source>
        <dbReference type="EMBL" id="MDT2602295.1"/>
    </source>
</evidence>
<keyword evidence="1" id="KW-0012">Acyltransferase</keyword>
<reference evidence="1 2" key="1">
    <citation type="submission" date="2023-03" db="EMBL/GenBank/DDBJ databases">
        <authorList>
            <person name="Shen W."/>
            <person name="Cai J."/>
        </authorList>
    </citation>
    <scope>NUCLEOTIDE SEQUENCE [LARGE SCALE GENOMIC DNA]</scope>
    <source>
        <strain evidence="1 2">D6-4</strain>
    </source>
</reference>
<dbReference type="CDD" id="cd04647">
    <property type="entry name" value="LbH_MAT_like"/>
    <property type="match status" value="1"/>
</dbReference>
<dbReference type="InterPro" id="IPR051159">
    <property type="entry name" value="Hexapeptide_acetyltransf"/>
</dbReference>
<comment type="caution">
    <text evidence="1">The sequence shown here is derived from an EMBL/GenBank/DDBJ whole genome shotgun (WGS) entry which is preliminary data.</text>
</comment>
<evidence type="ECO:0000313" key="2">
    <source>
        <dbReference type="Proteomes" id="UP001252875"/>
    </source>
</evidence>
<organism evidence="1 2">
    <name type="scientific">Enterococcus hulanensis</name>
    <dbReference type="NCBI Taxonomy" id="2559929"/>
    <lineage>
        <taxon>Bacteria</taxon>
        <taxon>Bacillati</taxon>
        <taxon>Bacillota</taxon>
        <taxon>Bacilli</taxon>
        <taxon>Lactobacillales</taxon>
        <taxon>Enterococcaceae</taxon>
        <taxon>Enterococcus</taxon>
    </lineage>
</organism>
<dbReference type="RefSeq" id="WP_311823580.1">
    <property type="nucleotide sequence ID" value="NZ_JARPYF010000017.1"/>
</dbReference>
<dbReference type="Gene3D" id="2.160.10.10">
    <property type="entry name" value="Hexapeptide repeat proteins"/>
    <property type="match status" value="1"/>
</dbReference>
<proteinExistence type="predicted"/>
<accession>A0ABU3F594</accession>
<dbReference type="SUPFAM" id="SSF51161">
    <property type="entry name" value="Trimeric LpxA-like enzymes"/>
    <property type="match status" value="1"/>
</dbReference>
<gene>
    <name evidence="1" type="ORF">P7D85_21255</name>
</gene>
<dbReference type="EMBL" id="JARPYI010000018">
    <property type="protein sequence ID" value="MDT2602295.1"/>
    <property type="molecule type" value="Genomic_DNA"/>
</dbReference>
<dbReference type="InterPro" id="IPR001451">
    <property type="entry name" value="Hexapep"/>
</dbReference>
<protein>
    <submittedName>
        <fullName evidence="1">Acyltransferase</fullName>
    </submittedName>
</protein>
<dbReference type="InterPro" id="IPR011004">
    <property type="entry name" value="Trimer_LpxA-like_sf"/>
</dbReference>
<dbReference type="PANTHER" id="PTHR23416">
    <property type="entry name" value="SIALIC ACID SYNTHASE-RELATED"/>
    <property type="match status" value="1"/>
</dbReference>
<dbReference type="GO" id="GO:0016746">
    <property type="term" value="F:acyltransferase activity"/>
    <property type="evidence" value="ECO:0007669"/>
    <property type="project" value="UniProtKB-KW"/>
</dbReference>
<sequence length="176" mass="19823">MKFSNLVSRINFIRKKIFLKRRENILKKNILLPISTVLEISDSSILEIFDNVVFRKRCSINVRENAKLSIGKNVFFNDNCSVTCRKRIMIGEGVIFGPNVVIFDHDHDLKSENLRADFVSDEIIIEDGVWIGANTVILKGTHIGRNSVIGAASVVKGNVPSNSLLVQKREDSLIEL</sequence>
<dbReference type="Pfam" id="PF00132">
    <property type="entry name" value="Hexapep"/>
    <property type="match status" value="1"/>
</dbReference>
<name>A0ABU3F594_9ENTE</name>
<dbReference type="Proteomes" id="UP001252875">
    <property type="component" value="Unassembled WGS sequence"/>
</dbReference>
<keyword evidence="1" id="KW-0808">Transferase</keyword>
<keyword evidence="2" id="KW-1185">Reference proteome</keyword>